<keyword evidence="8" id="KW-1185">Reference proteome</keyword>
<evidence type="ECO:0000259" key="6">
    <source>
        <dbReference type="PROSITE" id="PS51194"/>
    </source>
</evidence>
<dbReference type="InterPro" id="IPR027417">
    <property type="entry name" value="P-loop_NTPase"/>
</dbReference>
<dbReference type="Gene3D" id="3.40.50.300">
    <property type="entry name" value="P-loop containing nucleotide triphosphate hydrolases"/>
    <property type="match status" value="2"/>
</dbReference>
<gene>
    <name evidence="7" type="ORF">N7603_05510</name>
</gene>
<keyword evidence="2" id="KW-0378">Hydrolase</keyword>
<proteinExistence type="predicted"/>
<comment type="caution">
    <text evidence="7">The sequence shown here is derived from an EMBL/GenBank/DDBJ whole genome shotgun (WGS) entry which is preliminary data.</text>
</comment>
<dbReference type="PROSITE" id="PS51194">
    <property type="entry name" value="HELICASE_CTER"/>
    <property type="match status" value="1"/>
</dbReference>
<dbReference type="InterPro" id="IPR011545">
    <property type="entry name" value="DEAD/DEAH_box_helicase_dom"/>
</dbReference>
<evidence type="ECO:0000313" key="7">
    <source>
        <dbReference type="EMBL" id="MCU0105110.1"/>
    </source>
</evidence>
<evidence type="ECO:0000256" key="3">
    <source>
        <dbReference type="ARBA" id="ARBA00022806"/>
    </source>
</evidence>
<accession>A0ABT2PW89</accession>
<dbReference type="InterPro" id="IPR001650">
    <property type="entry name" value="Helicase_C-like"/>
</dbReference>
<keyword evidence="4" id="KW-0067">ATP-binding</keyword>
<dbReference type="SMART" id="SM00487">
    <property type="entry name" value="DEXDc"/>
    <property type="match status" value="1"/>
</dbReference>
<dbReference type="InterPro" id="IPR014001">
    <property type="entry name" value="Helicase_ATP-bd"/>
</dbReference>
<evidence type="ECO:0000256" key="4">
    <source>
        <dbReference type="ARBA" id="ARBA00022840"/>
    </source>
</evidence>
<evidence type="ECO:0000256" key="1">
    <source>
        <dbReference type="ARBA" id="ARBA00022741"/>
    </source>
</evidence>
<dbReference type="PANTHER" id="PTHR47961:SF6">
    <property type="entry name" value="DNA-DIRECTED DNA POLYMERASE"/>
    <property type="match status" value="1"/>
</dbReference>
<evidence type="ECO:0000256" key="2">
    <source>
        <dbReference type="ARBA" id="ARBA00022801"/>
    </source>
</evidence>
<dbReference type="PROSITE" id="PS51192">
    <property type="entry name" value="HELICASE_ATP_BIND_1"/>
    <property type="match status" value="1"/>
</dbReference>
<dbReference type="GO" id="GO:0004386">
    <property type="term" value="F:helicase activity"/>
    <property type="evidence" value="ECO:0007669"/>
    <property type="project" value="UniProtKB-KW"/>
</dbReference>
<organism evidence="7 8">
    <name type="scientific">Paracholeplasma vituli</name>
    <dbReference type="NCBI Taxonomy" id="69473"/>
    <lineage>
        <taxon>Bacteria</taxon>
        <taxon>Bacillati</taxon>
        <taxon>Mycoplasmatota</taxon>
        <taxon>Mollicutes</taxon>
        <taxon>Acholeplasmatales</taxon>
        <taxon>Acholeplasmataceae</taxon>
        <taxon>Paracholeplasma</taxon>
    </lineage>
</organism>
<evidence type="ECO:0000259" key="5">
    <source>
        <dbReference type="PROSITE" id="PS51192"/>
    </source>
</evidence>
<keyword evidence="1" id="KW-0547">Nucleotide-binding</keyword>
<keyword evidence="3 7" id="KW-0347">Helicase</keyword>
<dbReference type="Proteomes" id="UP001209076">
    <property type="component" value="Unassembled WGS sequence"/>
</dbReference>
<feature type="domain" description="Helicase ATP-binding" evidence="5">
    <location>
        <begin position="78"/>
        <end position="241"/>
    </location>
</feature>
<dbReference type="Pfam" id="PF00270">
    <property type="entry name" value="DEAD"/>
    <property type="match status" value="1"/>
</dbReference>
<dbReference type="InterPro" id="IPR050474">
    <property type="entry name" value="Hel308_SKI2-like"/>
</dbReference>
<feature type="domain" description="Helicase C-terminal" evidence="6">
    <location>
        <begin position="250"/>
        <end position="453"/>
    </location>
</feature>
<reference evidence="8" key="1">
    <citation type="submission" date="2023-07" db="EMBL/GenBank/DDBJ databases">
        <title>Novel Mycoplasma species identified in domestic and wild animals.</title>
        <authorList>
            <person name="Volokhov D.V."/>
            <person name="Furtak V.A."/>
            <person name="Zagorodnyaya T.A."/>
        </authorList>
    </citation>
    <scope>NUCLEOTIDE SEQUENCE [LARGE SCALE GENOMIC DNA]</scope>
    <source>
        <strain evidence="8">92-19</strain>
    </source>
</reference>
<dbReference type="PANTHER" id="PTHR47961">
    <property type="entry name" value="DNA POLYMERASE THETA, PUTATIVE (AFU_ORTHOLOGUE AFUA_1G05260)-RELATED"/>
    <property type="match status" value="1"/>
</dbReference>
<sequence>MNQKSHYNLKEVRDALIEKMDASSDLTESKIQYADQLYSLGLTVYSQHYTIESSIYNSFTLSKINTDISLHPEQTKILKMIDEYDSLIVSAPTSFGKTYCIFEYIARKQPHTVVLIVPTLALTDEYMKKFLKNYKKSFLEYKVYTNIEKEMVIDSSHKTLFILTHDKVVAENDYKIFDNIDFLVIDEVYKLKIDESDDRVLILNLAYYHLSKISKKYVLLAPFISNILNLNLLEKKPKFLKSNYSPVVNKIEKIIVSREKDRHTACDDLLETKIPVDEKTLVYFPTPASIKKYITKIVSTKSKVDNIPKEMYEFIDWAKDEIHEDWYIIKAIERGYLVHNGQLPLGIRMIQLDYYEDEESDLNKLLCTSTLLEGVNTSAKNIIITRPSRLSDKRKDFFTAFDFYNLVGRTGRLNKHLIGIAYYIKSKDDPEYLQEDSNVSILFEITENTKDVSIQIGDVSNDEDINEFFGKLRTNHEEYKERVGSRVRFETCKKMLEWFDVAKMNIKINIKKLMNDDYSGYSGLLLETYRISETQISYDDKLRTNLISNIIDPRRFTIKQIVERVKPYFPYVELNDLIGIIIKLKSGQIEHQFYNHAQIIKFFMEKSNFSEVEIECYEKQLIHKIENIFFVNSIQKKMMQNIGIYERDIDHIVRYIGSTFNDVKELRELLNIYKNKYFSGISFLSRYVINNLTKA</sequence>
<dbReference type="SUPFAM" id="SSF52540">
    <property type="entry name" value="P-loop containing nucleoside triphosphate hydrolases"/>
    <property type="match status" value="1"/>
</dbReference>
<evidence type="ECO:0000313" key="8">
    <source>
        <dbReference type="Proteomes" id="UP001209076"/>
    </source>
</evidence>
<protein>
    <submittedName>
        <fullName evidence="7">DEAD/DEAH box helicase</fullName>
    </submittedName>
</protein>
<name>A0ABT2PW89_9MOLU</name>
<dbReference type="EMBL" id="JAOEGN010000009">
    <property type="protein sequence ID" value="MCU0105110.1"/>
    <property type="molecule type" value="Genomic_DNA"/>
</dbReference>